<keyword evidence="4" id="KW-1185">Reference proteome</keyword>
<feature type="compositionally biased region" description="Low complexity" evidence="1">
    <location>
        <begin position="27"/>
        <end position="40"/>
    </location>
</feature>
<protein>
    <recommendedName>
        <fullName evidence="5">Lipoprotein</fullName>
    </recommendedName>
</protein>
<reference evidence="3" key="1">
    <citation type="submission" date="2019-04" db="EMBL/GenBank/DDBJ databases">
        <authorList>
            <consortium name="Science for Life Laboratories"/>
        </authorList>
    </citation>
    <scope>NUCLEOTIDE SEQUENCE</scope>
    <source>
        <strain evidence="3">MBLW1</strain>
    </source>
</reference>
<evidence type="ECO:0000313" key="3">
    <source>
        <dbReference type="EMBL" id="VIP04809.1"/>
    </source>
</evidence>
<name>A0A6C2YUZ9_9BACT</name>
<sequence>MMQARNWSILGGMVGLLLTASGCSTSVPSTATTAPATTVSKPETPSLPAPAKPKSAKDFADELVKQLTENKVALESIRTDFLAQIAPPVLESEKKLGYVTEKVQEWLAKQGKDVEFRIISEVGLPDSPSLWYRGLVDKAPTTEFFTLWIGREGTGTYQVRWFHRSPVEVRMPEGKPIPLDQMQPILVGQAFLEVVLAGTAPNLAPMLMTPRLCQAMGGDPTPADKARGMPYDATFLQTKLSAYKSFKGYSVLTHAVEGKTALIEGELFDGDRKQKFSLKVVLDESGTRWQIDGFTSN</sequence>
<dbReference type="AlphaFoldDB" id="A0A6C2YUZ9"/>
<dbReference type="InParanoid" id="A0A6C2YUZ9"/>
<organism evidence="3">
    <name type="scientific">Tuwongella immobilis</name>
    <dbReference type="NCBI Taxonomy" id="692036"/>
    <lineage>
        <taxon>Bacteria</taxon>
        <taxon>Pseudomonadati</taxon>
        <taxon>Planctomycetota</taxon>
        <taxon>Planctomycetia</taxon>
        <taxon>Gemmatales</taxon>
        <taxon>Gemmataceae</taxon>
        <taxon>Tuwongella</taxon>
    </lineage>
</organism>
<dbReference type="RefSeq" id="WP_162659838.1">
    <property type="nucleotide sequence ID" value="NZ_LR593887.1"/>
</dbReference>
<evidence type="ECO:0000256" key="2">
    <source>
        <dbReference type="SAM" id="SignalP"/>
    </source>
</evidence>
<feature type="region of interest" description="Disordered" evidence="1">
    <location>
        <begin position="27"/>
        <end position="55"/>
    </location>
</feature>
<gene>
    <name evidence="3" type="ORF">GMBLW1_43840</name>
</gene>
<dbReference type="EMBL" id="LR586016">
    <property type="protein sequence ID" value="VIP04809.1"/>
    <property type="molecule type" value="Genomic_DNA"/>
</dbReference>
<evidence type="ECO:0000256" key="1">
    <source>
        <dbReference type="SAM" id="MobiDB-lite"/>
    </source>
</evidence>
<dbReference type="KEGG" id="tim:GMBLW1_43840"/>
<keyword evidence="2" id="KW-0732">Signal</keyword>
<evidence type="ECO:0000313" key="4">
    <source>
        <dbReference type="Proteomes" id="UP000464378"/>
    </source>
</evidence>
<feature type="signal peptide" evidence="2">
    <location>
        <begin position="1"/>
        <end position="31"/>
    </location>
</feature>
<evidence type="ECO:0008006" key="5">
    <source>
        <dbReference type="Google" id="ProtNLM"/>
    </source>
</evidence>
<accession>A0A6C2YUZ9</accession>
<proteinExistence type="predicted"/>
<dbReference type="PROSITE" id="PS51257">
    <property type="entry name" value="PROKAR_LIPOPROTEIN"/>
    <property type="match status" value="1"/>
</dbReference>
<dbReference type="EMBL" id="LR593887">
    <property type="protein sequence ID" value="VTS06978.1"/>
    <property type="molecule type" value="Genomic_DNA"/>
</dbReference>
<feature type="chain" id="PRO_5036383955" description="Lipoprotein" evidence="2">
    <location>
        <begin position="32"/>
        <end position="297"/>
    </location>
</feature>
<dbReference type="Proteomes" id="UP000464378">
    <property type="component" value="Chromosome"/>
</dbReference>